<dbReference type="EMBL" id="SZYE01000183">
    <property type="protein sequence ID" value="TKR22454.1"/>
    <property type="molecule type" value="Genomic_DNA"/>
</dbReference>
<sequence>MQVIPKSYGRLIIMSAEEMREKREQELASIGLDLETIEERYETWQLSPEQRMAYESYLKFGRLLGEE</sequence>
<accession>A0A7Z8JXA5</accession>
<gene>
    <name evidence="1" type="ORF">FA014_16345</name>
</gene>
<proteinExistence type="predicted"/>
<comment type="caution">
    <text evidence="1">The sequence shown here is derived from an EMBL/GenBank/DDBJ whole genome shotgun (WGS) entry which is preliminary data.</text>
</comment>
<name>A0A7Z8JXA5_9CELL</name>
<evidence type="ECO:0000313" key="2">
    <source>
        <dbReference type="Proteomes" id="UP000308121"/>
    </source>
</evidence>
<reference evidence="1 2" key="1">
    <citation type="submission" date="2019-05" db="EMBL/GenBank/DDBJ databases">
        <title>Genome sequence of Cellulomonas hominis strain CS1.</title>
        <authorList>
            <person name="Belmont J."/>
            <person name="Maclea K.S."/>
        </authorList>
    </citation>
    <scope>NUCLEOTIDE SEQUENCE [LARGE SCALE GENOMIC DNA]</scope>
    <source>
        <strain evidence="1 2">CS1</strain>
    </source>
</reference>
<dbReference type="OrthoDB" id="9884405at2"/>
<evidence type="ECO:0000313" key="1">
    <source>
        <dbReference type="EMBL" id="TKR22454.1"/>
    </source>
</evidence>
<protein>
    <submittedName>
        <fullName evidence="1">Uncharacterized protein</fullName>
    </submittedName>
</protein>
<dbReference type="Proteomes" id="UP000308121">
    <property type="component" value="Unassembled WGS sequence"/>
</dbReference>
<dbReference type="AlphaFoldDB" id="A0A7Z8JXA5"/>
<organism evidence="1 2">
    <name type="scientific">Cellulomonas hominis</name>
    <dbReference type="NCBI Taxonomy" id="156981"/>
    <lineage>
        <taxon>Bacteria</taxon>
        <taxon>Bacillati</taxon>
        <taxon>Actinomycetota</taxon>
        <taxon>Actinomycetes</taxon>
        <taxon>Micrococcales</taxon>
        <taxon>Cellulomonadaceae</taxon>
        <taxon>Cellulomonas</taxon>
    </lineage>
</organism>
<dbReference type="RefSeq" id="WP_154730708.1">
    <property type="nucleotide sequence ID" value="NZ_SZYE01000183.1"/>
</dbReference>